<gene>
    <name evidence="9" type="ORF">INT48_001274</name>
</gene>
<dbReference type="NCBIfam" id="TIGR00231">
    <property type="entry name" value="small_GTP"/>
    <property type="match status" value="1"/>
</dbReference>
<comment type="similarity">
    <text evidence="1">Belongs to the small GTPase superfamily. Rab family.</text>
</comment>
<evidence type="ECO:0000256" key="2">
    <source>
        <dbReference type="ARBA" id="ARBA00022741"/>
    </source>
</evidence>
<dbReference type="InterPro" id="IPR050209">
    <property type="entry name" value="Rab_GTPases_membrane_traffic"/>
</dbReference>
<dbReference type="SMART" id="SM00176">
    <property type="entry name" value="RAN"/>
    <property type="match status" value="1"/>
</dbReference>
<feature type="signal peptide" evidence="8">
    <location>
        <begin position="1"/>
        <end position="15"/>
    </location>
</feature>
<comment type="caution">
    <text evidence="9">The sequence shown here is derived from an EMBL/GenBank/DDBJ whole genome shotgun (WGS) entry which is preliminary data.</text>
</comment>
<dbReference type="SMART" id="SM00175">
    <property type="entry name" value="RAB"/>
    <property type="match status" value="1"/>
</dbReference>
<protein>
    <submittedName>
        <fullName evidence="9">Uncharacterized protein</fullName>
    </submittedName>
</protein>
<evidence type="ECO:0000256" key="3">
    <source>
        <dbReference type="ARBA" id="ARBA00023134"/>
    </source>
</evidence>
<keyword evidence="2" id="KW-0547">Nucleotide-binding</keyword>
<dbReference type="SUPFAM" id="SSF52540">
    <property type="entry name" value="P-loop containing nucleoside triphosphate hydrolases"/>
    <property type="match status" value="1"/>
</dbReference>
<organism evidence="9 10">
    <name type="scientific">Thamnidium elegans</name>
    <dbReference type="NCBI Taxonomy" id="101142"/>
    <lineage>
        <taxon>Eukaryota</taxon>
        <taxon>Fungi</taxon>
        <taxon>Fungi incertae sedis</taxon>
        <taxon>Mucoromycota</taxon>
        <taxon>Mucoromycotina</taxon>
        <taxon>Mucoromycetes</taxon>
        <taxon>Mucorales</taxon>
        <taxon>Mucorineae</taxon>
        <taxon>Mucoraceae</taxon>
        <taxon>Thamnidium</taxon>
    </lineage>
</organism>
<evidence type="ECO:0000256" key="6">
    <source>
        <dbReference type="ARBA" id="ARBA00023289"/>
    </source>
</evidence>
<dbReference type="Proteomes" id="UP000613177">
    <property type="component" value="Unassembled WGS sequence"/>
</dbReference>
<comment type="subcellular location">
    <subcellularLocation>
        <location evidence="7">Golgi apparatus membrane</location>
        <topology evidence="7">Lipid-anchor</topology>
    </subcellularLocation>
</comment>
<dbReference type="SMART" id="SM00173">
    <property type="entry name" value="RAS"/>
    <property type="match status" value="1"/>
</dbReference>
<dbReference type="GO" id="GO:0003924">
    <property type="term" value="F:GTPase activity"/>
    <property type="evidence" value="ECO:0007669"/>
    <property type="project" value="InterPro"/>
</dbReference>
<dbReference type="PROSITE" id="PS51419">
    <property type="entry name" value="RAB"/>
    <property type="match status" value="1"/>
</dbReference>
<feature type="non-terminal residue" evidence="9">
    <location>
        <position position="1"/>
    </location>
</feature>
<dbReference type="InterPro" id="IPR001806">
    <property type="entry name" value="Small_GTPase"/>
</dbReference>
<dbReference type="Gene3D" id="3.40.50.300">
    <property type="entry name" value="P-loop containing nucleotide triphosphate hydrolases"/>
    <property type="match status" value="1"/>
</dbReference>
<dbReference type="Pfam" id="PF00071">
    <property type="entry name" value="Ras"/>
    <property type="match status" value="1"/>
</dbReference>
<dbReference type="FunFam" id="3.40.50.300:FF:000067">
    <property type="entry name" value="ras-related protein RABA1f"/>
    <property type="match status" value="1"/>
</dbReference>
<proteinExistence type="inferred from homology"/>
<dbReference type="PROSITE" id="PS51420">
    <property type="entry name" value="RHO"/>
    <property type="match status" value="1"/>
</dbReference>
<keyword evidence="6" id="KW-0636">Prenylation</keyword>
<dbReference type="InterPro" id="IPR027417">
    <property type="entry name" value="P-loop_NTPase"/>
</dbReference>
<dbReference type="GO" id="GO:0016197">
    <property type="term" value="P:endosomal transport"/>
    <property type="evidence" value="ECO:0007669"/>
    <property type="project" value="UniProtKB-ARBA"/>
</dbReference>
<dbReference type="GO" id="GO:0006887">
    <property type="term" value="P:exocytosis"/>
    <property type="evidence" value="ECO:0007669"/>
    <property type="project" value="UniProtKB-ARBA"/>
</dbReference>
<evidence type="ECO:0000313" key="10">
    <source>
        <dbReference type="Proteomes" id="UP000613177"/>
    </source>
</evidence>
<keyword evidence="5" id="KW-0449">Lipoprotein</keyword>
<evidence type="ECO:0000256" key="1">
    <source>
        <dbReference type="ARBA" id="ARBA00006270"/>
    </source>
</evidence>
<keyword evidence="8" id="KW-0732">Signal</keyword>
<evidence type="ECO:0000256" key="8">
    <source>
        <dbReference type="SAM" id="SignalP"/>
    </source>
</evidence>
<sequence length="236" mass="26933">LFVIFFSLFLSRSLLFFCKNMNVEDENSYDYVFKLVVVGDSGVGKTNLMSRFVHDTFDFASKSTIGLDLTIKNMVVKNKRVRAQIWDTAGQERYRSITKRYYRGSVGALLVYDITKRESFTSISRWLNELKINEAHPDSIIMLIGNKSDLESNRKVSQQEAMDYAESNGLMFMETSALESINVEKAFESLIFNIFDKISSKLTTMDDKRAEIMRGQAIELGSPTSNEARKYSSCAC</sequence>
<name>A0A8H7VSZ3_9FUNG</name>
<dbReference type="AlphaFoldDB" id="A0A8H7VSZ3"/>
<keyword evidence="3" id="KW-0342">GTP-binding</keyword>
<dbReference type="PRINTS" id="PR00449">
    <property type="entry name" value="RASTRNSFRMNG"/>
</dbReference>
<dbReference type="GO" id="GO:0000139">
    <property type="term" value="C:Golgi membrane"/>
    <property type="evidence" value="ECO:0007669"/>
    <property type="project" value="UniProtKB-SubCell"/>
</dbReference>
<reference evidence="9" key="1">
    <citation type="submission" date="2021-01" db="EMBL/GenBank/DDBJ databases">
        <title>Metabolic potential, ecology and presence of endohyphal bacteria is reflected in genomic diversity of Mucoromycotina.</title>
        <authorList>
            <person name="Muszewska A."/>
            <person name="Okrasinska A."/>
            <person name="Steczkiewicz K."/>
            <person name="Drgas O."/>
            <person name="Orlowska M."/>
            <person name="Perlinska-Lenart U."/>
            <person name="Aleksandrzak-Piekarczyk T."/>
            <person name="Szatraj K."/>
            <person name="Zielenkiewicz U."/>
            <person name="Pilsyk S."/>
            <person name="Malc E."/>
            <person name="Mieczkowski P."/>
            <person name="Kruszewska J.S."/>
            <person name="Biernat P."/>
            <person name="Pawlowska J."/>
        </authorList>
    </citation>
    <scope>NUCLEOTIDE SEQUENCE</scope>
    <source>
        <strain evidence="9">WA0000018081</strain>
    </source>
</reference>
<feature type="chain" id="PRO_5034223705" evidence="8">
    <location>
        <begin position="16"/>
        <end position="236"/>
    </location>
</feature>
<keyword evidence="10" id="KW-1185">Reference proteome</keyword>
<dbReference type="SMART" id="SM00174">
    <property type="entry name" value="RHO"/>
    <property type="match status" value="1"/>
</dbReference>
<evidence type="ECO:0000256" key="5">
    <source>
        <dbReference type="ARBA" id="ARBA00023288"/>
    </source>
</evidence>
<keyword evidence="4" id="KW-0472">Membrane</keyword>
<dbReference type="GO" id="GO:0005525">
    <property type="term" value="F:GTP binding"/>
    <property type="evidence" value="ECO:0007669"/>
    <property type="project" value="UniProtKB-KW"/>
</dbReference>
<dbReference type="PANTHER" id="PTHR47979">
    <property type="entry name" value="DRAB11-RELATED"/>
    <property type="match status" value="1"/>
</dbReference>
<accession>A0A8H7VSZ3</accession>
<dbReference type="EMBL" id="JAEPRE010000128">
    <property type="protein sequence ID" value="KAG2231965.1"/>
    <property type="molecule type" value="Genomic_DNA"/>
</dbReference>
<evidence type="ECO:0000256" key="7">
    <source>
        <dbReference type="ARBA" id="ARBA00037794"/>
    </source>
</evidence>
<dbReference type="InterPro" id="IPR005225">
    <property type="entry name" value="Small_GTP-bd"/>
</dbReference>
<evidence type="ECO:0000256" key="4">
    <source>
        <dbReference type="ARBA" id="ARBA00023136"/>
    </source>
</evidence>
<evidence type="ECO:0000313" key="9">
    <source>
        <dbReference type="EMBL" id="KAG2231965.1"/>
    </source>
</evidence>
<dbReference type="PROSITE" id="PS51421">
    <property type="entry name" value="RAS"/>
    <property type="match status" value="1"/>
</dbReference>